<keyword evidence="1" id="KW-0658">Purine biosynthesis</keyword>
<comment type="caution">
    <text evidence="3">The sequence shown here is derived from an EMBL/GenBank/DDBJ whole genome shotgun (WGS) entry which is preliminary data.</text>
</comment>
<proteinExistence type="predicted"/>
<organism evidence="3">
    <name type="scientific">Oceanithermus profundus</name>
    <dbReference type="NCBI Taxonomy" id="187137"/>
    <lineage>
        <taxon>Bacteria</taxon>
        <taxon>Thermotogati</taxon>
        <taxon>Deinococcota</taxon>
        <taxon>Deinococci</taxon>
        <taxon>Thermales</taxon>
        <taxon>Thermaceae</taxon>
        <taxon>Oceanithermus</taxon>
    </lineage>
</organism>
<dbReference type="GO" id="GO:0006189">
    <property type="term" value="P:'de novo' IMP biosynthetic process"/>
    <property type="evidence" value="ECO:0007669"/>
    <property type="project" value="InterPro"/>
</dbReference>
<dbReference type="InterPro" id="IPR000031">
    <property type="entry name" value="PurE_dom"/>
</dbReference>
<dbReference type="SMART" id="SM01001">
    <property type="entry name" value="AIRC"/>
    <property type="match status" value="1"/>
</dbReference>
<dbReference type="InterPro" id="IPR024694">
    <property type="entry name" value="PurE_prokaryotes"/>
</dbReference>
<dbReference type="SUPFAM" id="SSF52255">
    <property type="entry name" value="N5-CAIR mutase (phosphoribosylaminoimidazole carboxylase, PurE)"/>
    <property type="match status" value="1"/>
</dbReference>
<dbReference type="Gene3D" id="3.40.50.1970">
    <property type="match status" value="1"/>
</dbReference>
<evidence type="ECO:0000259" key="2">
    <source>
        <dbReference type="SMART" id="SM01001"/>
    </source>
</evidence>
<name>A0A7C4VDS5_9DEIN</name>
<gene>
    <name evidence="3" type="ORF">ENK37_10835</name>
</gene>
<dbReference type="AlphaFoldDB" id="A0A7C4VDS5"/>
<accession>A0A7C4VDS5</accession>
<dbReference type="PANTHER" id="PTHR23046:SF2">
    <property type="entry name" value="PHOSPHORIBOSYLAMINOIMIDAZOLE CARBOXYLASE"/>
    <property type="match status" value="1"/>
</dbReference>
<evidence type="ECO:0000256" key="1">
    <source>
        <dbReference type="ARBA" id="ARBA00022755"/>
    </source>
</evidence>
<feature type="domain" description="PurE" evidence="2">
    <location>
        <begin position="4"/>
        <end position="152"/>
    </location>
</feature>
<sequence length="165" mass="17238">MAEGRVIVLMGSASDAEHARRATALLDRLGVAWSSHVASAHKTPARLLELLEGYEAAGGPRVYLTIAGRSNALSGMVEAQVAAPVIACPPLGSGPWAPFDLASSLRMPSGVAPLVVLEPENAALAAVKILGLVEPRHEEAVRSYQAAQREKLERADAELGREGTG</sequence>
<dbReference type="PANTHER" id="PTHR23046">
    <property type="entry name" value="PHOSPHORIBOSYLAMINOIMIDAZOLE CARBOXYLASE CATALYTIC SUBUNIT"/>
    <property type="match status" value="1"/>
</dbReference>
<evidence type="ECO:0000313" key="3">
    <source>
        <dbReference type="EMBL" id="HGY10524.1"/>
    </source>
</evidence>
<dbReference type="Proteomes" id="UP000885759">
    <property type="component" value="Unassembled WGS sequence"/>
</dbReference>
<dbReference type="Pfam" id="PF00731">
    <property type="entry name" value="AIRC"/>
    <property type="match status" value="1"/>
</dbReference>
<reference evidence="3" key="1">
    <citation type="journal article" date="2020" name="mSystems">
        <title>Genome- and Community-Level Interaction Insights into Carbon Utilization and Element Cycling Functions of Hydrothermarchaeota in Hydrothermal Sediment.</title>
        <authorList>
            <person name="Zhou Z."/>
            <person name="Liu Y."/>
            <person name="Xu W."/>
            <person name="Pan J."/>
            <person name="Luo Z.H."/>
            <person name="Li M."/>
        </authorList>
    </citation>
    <scope>NUCLEOTIDE SEQUENCE [LARGE SCALE GENOMIC DNA]</scope>
    <source>
        <strain evidence="3">HyVt-570</strain>
    </source>
</reference>
<dbReference type="EMBL" id="DRPZ01000274">
    <property type="protein sequence ID" value="HGY10524.1"/>
    <property type="molecule type" value="Genomic_DNA"/>
</dbReference>
<protein>
    <submittedName>
        <fullName evidence="3">AIR carboxylase family protein</fullName>
    </submittedName>
</protein>